<feature type="coiled-coil region" evidence="1">
    <location>
        <begin position="280"/>
        <end position="314"/>
    </location>
</feature>
<evidence type="ECO:0000313" key="4">
    <source>
        <dbReference type="Proteomes" id="UP001219525"/>
    </source>
</evidence>
<accession>A0AAD6YF46</accession>
<feature type="transmembrane region" description="Helical" evidence="2">
    <location>
        <begin position="222"/>
        <end position="247"/>
    </location>
</feature>
<dbReference type="Proteomes" id="UP001219525">
    <property type="component" value="Unassembled WGS sequence"/>
</dbReference>
<keyword evidence="2" id="KW-1133">Transmembrane helix</keyword>
<protein>
    <submittedName>
        <fullName evidence="3">Uncharacterized protein</fullName>
    </submittedName>
</protein>
<comment type="caution">
    <text evidence="3">The sequence shown here is derived from an EMBL/GenBank/DDBJ whole genome shotgun (WGS) entry which is preliminary data.</text>
</comment>
<evidence type="ECO:0000313" key="3">
    <source>
        <dbReference type="EMBL" id="KAJ7206552.1"/>
    </source>
</evidence>
<proteinExistence type="predicted"/>
<dbReference type="AlphaFoldDB" id="A0AAD6YF46"/>
<dbReference type="Gene3D" id="1.20.1170.10">
    <property type="match status" value="1"/>
</dbReference>
<gene>
    <name evidence="3" type="ORF">GGX14DRAFT_637575</name>
</gene>
<keyword evidence="2" id="KW-0812">Transmembrane</keyword>
<feature type="transmembrane region" description="Helical" evidence="2">
    <location>
        <begin position="253"/>
        <end position="279"/>
    </location>
</feature>
<reference evidence="3" key="1">
    <citation type="submission" date="2023-03" db="EMBL/GenBank/DDBJ databases">
        <title>Massive genome expansion in bonnet fungi (Mycena s.s.) driven by repeated elements and novel gene families across ecological guilds.</title>
        <authorList>
            <consortium name="Lawrence Berkeley National Laboratory"/>
            <person name="Harder C.B."/>
            <person name="Miyauchi S."/>
            <person name="Viragh M."/>
            <person name="Kuo A."/>
            <person name="Thoen E."/>
            <person name="Andreopoulos B."/>
            <person name="Lu D."/>
            <person name="Skrede I."/>
            <person name="Drula E."/>
            <person name="Henrissat B."/>
            <person name="Morin E."/>
            <person name="Kohler A."/>
            <person name="Barry K."/>
            <person name="LaButti K."/>
            <person name="Morin E."/>
            <person name="Salamov A."/>
            <person name="Lipzen A."/>
            <person name="Mereny Z."/>
            <person name="Hegedus B."/>
            <person name="Baldrian P."/>
            <person name="Stursova M."/>
            <person name="Weitz H."/>
            <person name="Taylor A."/>
            <person name="Grigoriev I.V."/>
            <person name="Nagy L.G."/>
            <person name="Martin F."/>
            <person name="Kauserud H."/>
        </authorList>
    </citation>
    <scope>NUCLEOTIDE SEQUENCE</scope>
    <source>
        <strain evidence="3">9144</strain>
    </source>
</reference>
<organism evidence="3 4">
    <name type="scientific">Mycena pura</name>
    <dbReference type="NCBI Taxonomy" id="153505"/>
    <lineage>
        <taxon>Eukaryota</taxon>
        <taxon>Fungi</taxon>
        <taxon>Dikarya</taxon>
        <taxon>Basidiomycota</taxon>
        <taxon>Agaricomycotina</taxon>
        <taxon>Agaricomycetes</taxon>
        <taxon>Agaricomycetidae</taxon>
        <taxon>Agaricales</taxon>
        <taxon>Marasmiineae</taxon>
        <taxon>Mycenaceae</taxon>
        <taxon>Mycena</taxon>
    </lineage>
</organism>
<evidence type="ECO:0000256" key="1">
    <source>
        <dbReference type="SAM" id="Coils"/>
    </source>
</evidence>
<dbReference type="EMBL" id="JARJCW010000039">
    <property type="protein sequence ID" value="KAJ7206552.1"/>
    <property type="molecule type" value="Genomic_DNA"/>
</dbReference>
<keyword evidence="4" id="KW-1185">Reference proteome</keyword>
<name>A0AAD6YF46_9AGAR</name>
<keyword evidence="2" id="KW-0472">Membrane</keyword>
<keyword evidence="1" id="KW-0175">Coiled coil</keyword>
<evidence type="ECO:0000256" key="2">
    <source>
        <dbReference type="SAM" id="Phobius"/>
    </source>
</evidence>
<sequence>MHRTLHHTGMRKLPRNFRIDDIPPCYDVAVAMAQLEALTADEKARLSLGMNIAASDPQANAYFEEAASEAAGAIAEIETMFLTLKGKFSHLTDGGADFLPEFNTIQSAFRTVVSDSRTLAVHIAVYAERFDDIIIKFCADTNLTVAQRIAQIDKFIAEGEVFRADAERMHWRFLDLTDNFGDFTIKFRTWGEQFESEKTEGIEVLEKQIIDLRVKIANLNTAITAVGAAVLGAATALAAMIGLFFVVGPVAGLFIIAGGAVVGGIAISGIIALPGLLIAKNNSEKELSDKEKEVTRLEGEIKTIQGMRAELEQEGEHGLKTFIHNAGILQSIWQGVKSDAEQIKIWLEHGADMAEYPDYMKDNLEHSVRLYKKMAKYLNDYARGVTRIGEGIRKTCRCSHSTVNANLSIGVDRAGSLPQAEHFVHTRSSPDIERSIEEIYGILSSFWWLIDTLGASHLDSDLDHIRVQFLHGRVNGKSLAVYAGVCAPRFVQDIVKFCADTNLTVQQRVKQIQGFIEGHERIIINNVNEMQSWAATIKGLVLTLAHDISAIKNQFVREKHAFKRPEAPGSCSKVKKIKVPDETDLALSFGIHLSVLQDAWSKADVDGGTILLWLQTALNYANFPEYMRLALEECVPLYNTMAEYLTHYAYVVT</sequence>